<dbReference type="AlphaFoldDB" id="A0AAW4MXP6"/>
<evidence type="ECO:0000313" key="4">
    <source>
        <dbReference type="Proteomes" id="UP001197492"/>
    </source>
</evidence>
<evidence type="ECO:0000313" key="1">
    <source>
        <dbReference type="EMBL" id="MBV3383729.1"/>
    </source>
</evidence>
<dbReference type="Proteomes" id="UP001196408">
    <property type="component" value="Unassembled WGS sequence"/>
</dbReference>
<sequence>MNLLVLGNGFDLLHGLPTTYKDFIDFTTLFRMSLEKNDISRLDYDSRMIDFILHLSPELSNELESLIKDNLWLIHLEKETIGEGWKDFEKEMSEVIQKLDEIRVECDTQFKSGQKVARVNEYLGTSLLDFWGDRCSFSSMEPIKELRDILTHDLLRLTRCLEIYLDAFVNHLDTPKYVEKLQVLNIDKVLSFNYTNTYERLYGNSEVEYDYIHGKANIEHDIETCDLVLGIDEYLTGERKDQDNEYIEFKKFYQRIFKRTGCRYLTWLKQSQEERLNIYIFGHSLDVTDKDILRQLILARHAHTTIFYIHKSDLKNQIKNLVKVIGEDELIERAYGSHITIHFKKV</sequence>
<keyword evidence="4" id="KW-1185">Reference proteome</keyword>
<reference evidence="1 4" key="1">
    <citation type="submission" date="2021-06" db="EMBL/GenBank/DDBJ databases">
        <title>Collection of gut derived symbiotic bacterial strains cultured from healthy donors.</title>
        <authorList>
            <person name="Lin H."/>
            <person name="Littmann E."/>
            <person name="Pamer E.G."/>
        </authorList>
    </citation>
    <scope>NUCLEOTIDE SEQUENCE</scope>
    <source>
        <strain evidence="2 4">MSK.21.70</strain>
        <strain evidence="1">MSK.21.82</strain>
    </source>
</reference>
<dbReference type="InterPro" id="IPR025935">
    <property type="entry name" value="AbiH"/>
</dbReference>
<gene>
    <name evidence="1" type="ORF">KSV97_11015</name>
    <name evidence="2" type="ORF">KSW06_10925</name>
</gene>
<accession>A0AAW4MXP6</accession>
<evidence type="ECO:0000313" key="2">
    <source>
        <dbReference type="EMBL" id="MBV3393743.1"/>
    </source>
</evidence>
<dbReference type="Proteomes" id="UP001197492">
    <property type="component" value="Unassembled WGS sequence"/>
</dbReference>
<evidence type="ECO:0000313" key="3">
    <source>
        <dbReference type="Proteomes" id="UP001196408"/>
    </source>
</evidence>
<protein>
    <submittedName>
        <fullName evidence="1">Bacteriophage abortive infection AbiH family protein</fullName>
    </submittedName>
</protein>
<dbReference type="EMBL" id="JAHOEL010000117">
    <property type="protein sequence ID" value="MBV3393743.1"/>
    <property type="molecule type" value="Genomic_DNA"/>
</dbReference>
<dbReference type="RefSeq" id="WP_217748352.1">
    <property type="nucleotide sequence ID" value="NZ_JAHOEB010000115.1"/>
</dbReference>
<dbReference type="EMBL" id="JAHOEF010000121">
    <property type="protein sequence ID" value="MBV3383729.1"/>
    <property type="molecule type" value="Genomic_DNA"/>
</dbReference>
<comment type="caution">
    <text evidence="1">The sequence shown here is derived from an EMBL/GenBank/DDBJ whole genome shotgun (WGS) entry which is preliminary data.</text>
</comment>
<name>A0AAW4MXP6_9FIRM</name>
<dbReference type="Pfam" id="PF14253">
    <property type="entry name" value="AbiH"/>
    <property type="match status" value="1"/>
</dbReference>
<organism evidence="1 3">
    <name type="scientific">Catenibacterium mitsuokai</name>
    <dbReference type="NCBI Taxonomy" id="100886"/>
    <lineage>
        <taxon>Bacteria</taxon>
        <taxon>Bacillati</taxon>
        <taxon>Bacillota</taxon>
        <taxon>Erysipelotrichia</taxon>
        <taxon>Erysipelotrichales</taxon>
        <taxon>Coprobacillaceae</taxon>
        <taxon>Catenibacterium</taxon>
    </lineage>
</organism>
<dbReference type="GeneID" id="301323660"/>
<proteinExistence type="predicted"/>